<dbReference type="SUPFAM" id="SSF50494">
    <property type="entry name" value="Trypsin-like serine proteases"/>
    <property type="match status" value="1"/>
</dbReference>
<evidence type="ECO:0000313" key="2">
    <source>
        <dbReference type="EMBL" id="NML14766.1"/>
    </source>
</evidence>
<feature type="chain" id="PRO_5032542173" evidence="1">
    <location>
        <begin position="24"/>
        <end position="276"/>
    </location>
</feature>
<dbReference type="InterPro" id="IPR009003">
    <property type="entry name" value="Peptidase_S1_PA"/>
</dbReference>
<sequence length="276" mass="28527">MPQFRPLAVAALLLAGSLPPAMAQLTALIPKVKPAVVVVGSWRATDNPRLGFRGTGFVVGDGRRVLTNAHVLPEALPSEAAAPLAIGIPRRRGEGAEVRRATLLALDRRHDLALLAIEGTPLPTLPLAAAREVPEGTEVGFTGFPIGGALGYSPVTHRGIVSAVTPASLPQASAQQLSNQAIRELREGPFELYQLDATAYPGNSGSPVFDAASGEVVAVLNMVFVKAGRESALTQPSGISYAIPIAHAHELLRRASASSGAALPAASTLPSKSLTD</sequence>
<dbReference type="InterPro" id="IPR043504">
    <property type="entry name" value="Peptidase_S1_PA_chymotrypsin"/>
</dbReference>
<keyword evidence="1" id="KW-0732">Signal</keyword>
<organism evidence="2 3">
    <name type="scientific">Azohydromonas caseinilytica</name>
    <dbReference type="NCBI Taxonomy" id="2728836"/>
    <lineage>
        <taxon>Bacteria</taxon>
        <taxon>Pseudomonadati</taxon>
        <taxon>Pseudomonadota</taxon>
        <taxon>Betaproteobacteria</taxon>
        <taxon>Burkholderiales</taxon>
        <taxon>Sphaerotilaceae</taxon>
        <taxon>Azohydromonas</taxon>
    </lineage>
</organism>
<dbReference type="Pfam" id="PF13365">
    <property type="entry name" value="Trypsin_2"/>
    <property type="match status" value="1"/>
</dbReference>
<evidence type="ECO:0000256" key="1">
    <source>
        <dbReference type="SAM" id="SignalP"/>
    </source>
</evidence>
<reference evidence="2 3" key="1">
    <citation type="submission" date="2020-04" db="EMBL/GenBank/DDBJ databases">
        <title>Azohydromonas sp. isolated from soil.</title>
        <authorList>
            <person name="Dahal R.H."/>
        </authorList>
    </citation>
    <scope>NUCLEOTIDE SEQUENCE [LARGE SCALE GENOMIC DNA]</scope>
    <source>
        <strain evidence="2 3">G-1-1-14</strain>
    </source>
</reference>
<dbReference type="AlphaFoldDB" id="A0A848F7N3"/>
<evidence type="ECO:0000313" key="3">
    <source>
        <dbReference type="Proteomes" id="UP000574067"/>
    </source>
</evidence>
<dbReference type="RefSeq" id="WP_169159682.1">
    <property type="nucleotide sequence ID" value="NZ_JABBFW010000004.1"/>
</dbReference>
<dbReference type="Gene3D" id="2.40.10.10">
    <property type="entry name" value="Trypsin-like serine proteases"/>
    <property type="match status" value="2"/>
</dbReference>
<name>A0A848F7N3_9BURK</name>
<dbReference type="PANTHER" id="PTHR43019">
    <property type="entry name" value="SERINE ENDOPROTEASE DEGS"/>
    <property type="match status" value="1"/>
</dbReference>
<accession>A0A848F7N3</accession>
<keyword evidence="3" id="KW-1185">Reference proteome</keyword>
<feature type="signal peptide" evidence="1">
    <location>
        <begin position="1"/>
        <end position="23"/>
    </location>
</feature>
<gene>
    <name evidence="2" type="ORF">HHL10_07235</name>
</gene>
<proteinExistence type="predicted"/>
<dbReference type="EMBL" id="JABBFW010000004">
    <property type="protein sequence ID" value="NML14766.1"/>
    <property type="molecule type" value="Genomic_DNA"/>
</dbReference>
<comment type="caution">
    <text evidence="2">The sequence shown here is derived from an EMBL/GenBank/DDBJ whole genome shotgun (WGS) entry which is preliminary data.</text>
</comment>
<dbReference type="PANTHER" id="PTHR43019:SF23">
    <property type="entry name" value="PROTEASE DO-LIKE 5, CHLOROPLASTIC"/>
    <property type="match status" value="1"/>
</dbReference>
<dbReference type="Proteomes" id="UP000574067">
    <property type="component" value="Unassembled WGS sequence"/>
</dbReference>
<protein>
    <submittedName>
        <fullName evidence="2">Trypsin-like peptidase domain-containing protein</fullName>
    </submittedName>
</protein>